<dbReference type="Pfam" id="PF08924">
    <property type="entry name" value="Rv2525c_GlyHyd-like"/>
    <property type="match status" value="1"/>
</dbReference>
<dbReference type="SUPFAM" id="SSF51445">
    <property type="entry name" value="(Trans)glycosidases"/>
    <property type="match status" value="1"/>
</dbReference>
<protein>
    <recommendedName>
        <fullName evidence="1">Rv2525c-like glycoside hydrolase-like domain-containing protein</fullName>
    </recommendedName>
</protein>
<evidence type="ECO:0000313" key="3">
    <source>
        <dbReference type="Proteomes" id="UP000619260"/>
    </source>
</evidence>
<evidence type="ECO:0000313" key="2">
    <source>
        <dbReference type="EMBL" id="GIJ51945.1"/>
    </source>
</evidence>
<dbReference type="AlphaFoldDB" id="A0A8J3YY72"/>
<dbReference type="EMBL" id="BOPF01000058">
    <property type="protein sequence ID" value="GIJ51945.1"/>
    <property type="molecule type" value="Genomic_DNA"/>
</dbReference>
<dbReference type="RefSeq" id="WP_203905342.1">
    <property type="nucleotide sequence ID" value="NZ_BOPF01000058.1"/>
</dbReference>
<dbReference type="InterPro" id="IPR017853">
    <property type="entry name" value="GH"/>
</dbReference>
<name>A0A8J3YY72_9ACTN</name>
<dbReference type="Gene3D" id="2.115.10.10">
    <property type="entry name" value="Tachylectin 2"/>
    <property type="match status" value="1"/>
</dbReference>
<keyword evidence="3" id="KW-1185">Reference proteome</keyword>
<dbReference type="Proteomes" id="UP000619260">
    <property type="component" value="Unassembled WGS sequence"/>
</dbReference>
<evidence type="ECO:0000259" key="1">
    <source>
        <dbReference type="Pfam" id="PF08924"/>
    </source>
</evidence>
<reference evidence="2" key="1">
    <citation type="submission" date="2021-01" db="EMBL/GenBank/DDBJ databases">
        <title>Whole genome shotgun sequence of Virgisporangium aliadipatigenens NBRC 105644.</title>
        <authorList>
            <person name="Komaki H."/>
            <person name="Tamura T."/>
        </authorList>
    </citation>
    <scope>NUCLEOTIDE SEQUENCE</scope>
    <source>
        <strain evidence="2">NBRC 105644</strain>
    </source>
</reference>
<accession>A0A8J3YY72</accession>
<organism evidence="2 3">
    <name type="scientific">Virgisporangium aliadipatigenens</name>
    <dbReference type="NCBI Taxonomy" id="741659"/>
    <lineage>
        <taxon>Bacteria</taxon>
        <taxon>Bacillati</taxon>
        <taxon>Actinomycetota</taxon>
        <taxon>Actinomycetes</taxon>
        <taxon>Micromonosporales</taxon>
        <taxon>Micromonosporaceae</taxon>
        <taxon>Virgisporangium</taxon>
    </lineage>
</organism>
<dbReference type="Gene3D" id="3.20.20.80">
    <property type="entry name" value="Glycosidases"/>
    <property type="match status" value="1"/>
</dbReference>
<dbReference type="InterPro" id="IPR015020">
    <property type="entry name" value="Rv2525c-like_Glyco_Hydro-like"/>
</dbReference>
<feature type="domain" description="Rv2525c-like glycoside hydrolase-like" evidence="1">
    <location>
        <begin position="50"/>
        <end position="213"/>
    </location>
</feature>
<dbReference type="PROSITE" id="PS51318">
    <property type="entry name" value="TAT"/>
    <property type="match status" value="1"/>
</dbReference>
<comment type="caution">
    <text evidence="2">The sequence shown here is derived from an EMBL/GenBank/DDBJ whole genome shotgun (WGS) entry which is preliminary data.</text>
</comment>
<gene>
    <name evidence="2" type="ORF">Val02_88310</name>
</gene>
<sequence length="465" mass="49581">MTGLSRRVVLGGLGAAAVGGAVGLGSGRPAFAATVRGIDYSYGRPRPSVIADAGYSFVCRYLSHNSSKNLSRSEADALRAEGLDIVCNWENTPSEALSGHSLGAANATEAHRQALACGMPASRPIYFSVDFDAQPGQQSAINAYFDGIASVLGRARTGAYGGYGVIDRLFDAGKISWGWQTYAWSGGNWDSRAQLRQVQNNLTLDGAAIDRDEARAADFGQWSRHAVSGTVSVYGFLADGRMTYTAIDADSGDRTHGAVTSSATLGFLPVAMATLNFNTILVTNAEGHLFRVDVLTNNNSLIFEPPVKIGEGWTHHHLAYDGYGHLFGIAGEDGQLRRYNVTTAKPTSIGGNTFIKAGFTLKTLTATGQDWILGTTNGGQLISYKINGPNDTPRYELRSTTWQVFDSLFSAGGGIYFGHKPEGSLHRYVDRDPFDGRSDDLVGAGTVDDAGWTQVLLSAQPRTVA</sequence>
<dbReference type="InterPro" id="IPR006311">
    <property type="entry name" value="TAT_signal"/>
</dbReference>
<dbReference type="SUPFAM" id="SSF69322">
    <property type="entry name" value="Tricorn protease domain 2"/>
    <property type="match status" value="1"/>
</dbReference>
<proteinExistence type="predicted"/>